<dbReference type="InterPro" id="IPR027396">
    <property type="entry name" value="DsrEFH-like"/>
</dbReference>
<dbReference type="AlphaFoldDB" id="A0A4V1KJM1"/>
<evidence type="ECO:0000313" key="1">
    <source>
        <dbReference type="EMBL" id="RXF74672.1"/>
    </source>
</evidence>
<comment type="caution">
    <text evidence="1">The sequence shown here is derived from an EMBL/GenBank/DDBJ whole genome shotgun (WGS) entry which is preliminary data.</text>
</comment>
<keyword evidence="2" id="KW-1185">Reference proteome</keyword>
<name>A0A4V1KJM1_9HYPH</name>
<sequence>MASPAHAAPGDRQYATLYNHDQSGFLRALRAGEDFVKGGRGRQFRIVLAGPGVIVVIPGTSTAQREYMKAGRARGLEIIACKETLDALSKANKRRIPVLPGVSVRTCQSLRNQMTVSGWQVAPGF</sequence>
<gene>
    <name evidence="1" type="ORF">EK403_04580</name>
</gene>
<dbReference type="SUPFAM" id="SSF75169">
    <property type="entry name" value="DsrEFH-like"/>
    <property type="match status" value="1"/>
</dbReference>
<protein>
    <submittedName>
        <fullName evidence="1">Uncharacterized protein</fullName>
    </submittedName>
</protein>
<reference evidence="1 2" key="1">
    <citation type="submission" date="2018-12" db="EMBL/GenBank/DDBJ databases">
        <title>bacterium Hansschlegelia zhihuaiae S113.</title>
        <authorList>
            <person name="He J."/>
        </authorList>
    </citation>
    <scope>NUCLEOTIDE SEQUENCE [LARGE SCALE GENOMIC DNA]</scope>
    <source>
        <strain evidence="1 2">S 113</strain>
    </source>
</reference>
<dbReference type="RefSeq" id="WP_128776322.1">
    <property type="nucleotide sequence ID" value="NZ_RYFI01000003.1"/>
</dbReference>
<dbReference type="Proteomes" id="UP000289708">
    <property type="component" value="Unassembled WGS sequence"/>
</dbReference>
<dbReference type="EMBL" id="RYFI01000003">
    <property type="protein sequence ID" value="RXF74672.1"/>
    <property type="molecule type" value="Genomic_DNA"/>
</dbReference>
<evidence type="ECO:0000313" key="2">
    <source>
        <dbReference type="Proteomes" id="UP000289708"/>
    </source>
</evidence>
<dbReference type="OrthoDB" id="8449069at2"/>
<accession>A0A4V1KJM1</accession>
<proteinExistence type="predicted"/>
<organism evidence="1 2">
    <name type="scientific">Hansschlegelia zhihuaiae</name>
    <dbReference type="NCBI Taxonomy" id="405005"/>
    <lineage>
        <taxon>Bacteria</taxon>
        <taxon>Pseudomonadati</taxon>
        <taxon>Pseudomonadota</taxon>
        <taxon>Alphaproteobacteria</taxon>
        <taxon>Hyphomicrobiales</taxon>
        <taxon>Methylopilaceae</taxon>
        <taxon>Hansschlegelia</taxon>
    </lineage>
</organism>